<dbReference type="AlphaFoldDB" id="A0AAV8WEC0"/>
<evidence type="ECO:0000256" key="3">
    <source>
        <dbReference type="ARBA" id="ARBA00022491"/>
    </source>
</evidence>
<evidence type="ECO:0000313" key="15">
    <source>
        <dbReference type="EMBL" id="KAJ8924908.1"/>
    </source>
</evidence>
<evidence type="ECO:0000256" key="5">
    <source>
        <dbReference type="ARBA" id="ARBA00022679"/>
    </source>
</evidence>
<accession>A0AAV8WEC0</accession>
<protein>
    <recommendedName>
        <fullName evidence="2">[histone H3]-lysine(27) N-trimethyltransferase</fullName>
        <ecNumber evidence="2">2.1.1.356</ecNumber>
    </recommendedName>
</protein>
<feature type="compositionally biased region" description="Basic and acidic residues" evidence="12">
    <location>
        <begin position="177"/>
        <end position="195"/>
    </location>
</feature>
<dbReference type="CDD" id="cd00167">
    <property type="entry name" value="SANT"/>
    <property type="match status" value="1"/>
</dbReference>
<dbReference type="Pfam" id="PF21358">
    <property type="entry name" value="Ezh2_MCSS"/>
    <property type="match status" value="1"/>
</dbReference>
<dbReference type="CDD" id="cd19218">
    <property type="entry name" value="SET_EZH2"/>
    <property type="match status" value="1"/>
</dbReference>
<feature type="compositionally biased region" description="Polar residues" evidence="12">
    <location>
        <begin position="352"/>
        <end position="367"/>
    </location>
</feature>
<dbReference type="PANTHER" id="PTHR45747">
    <property type="entry name" value="HISTONE-LYSINE N-METHYLTRANSFERASE E(Z)"/>
    <property type="match status" value="1"/>
</dbReference>
<dbReference type="GO" id="GO:0035098">
    <property type="term" value="C:ESC/E(Z) complex"/>
    <property type="evidence" value="ECO:0007669"/>
    <property type="project" value="TreeGrafter"/>
</dbReference>
<dbReference type="Pfam" id="PF00856">
    <property type="entry name" value="SET"/>
    <property type="match status" value="1"/>
</dbReference>
<name>A0AAV8WEC0_9CUCU</name>
<dbReference type="PROSITE" id="PS51633">
    <property type="entry name" value="CXC"/>
    <property type="match status" value="1"/>
</dbReference>
<feature type="domain" description="SET" evidence="13">
    <location>
        <begin position="603"/>
        <end position="718"/>
    </location>
</feature>
<dbReference type="InterPro" id="IPR001214">
    <property type="entry name" value="SET_dom"/>
</dbReference>
<feature type="compositionally biased region" description="Basic and acidic residues" evidence="12">
    <location>
        <begin position="336"/>
        <end position="349"/>
    </location>
</feature>
<keyword evidence="10" id="KW-0539">Nucleus</keyword>
<dbReference type="GO" id="GO:0003682">
    <property type="term" value="F:chromatin binding"/>
    <property type="evidence" value="ECO:0007669"/>
    <property type="project" value="TreeGrafter"/>
</dbReference>
<keyword evidence="6" id="KW-0949">S-adenosyl-L-methionine</keyword>
<evidence type="ECO:0000256" key="1">
    <source>
        <dbReference type="ARBA" id="ARBA00004123"/>
    </source>
</evidence>
<evidence type="ECO:0000259" key="13">
    <source>
        <dbReference type="PROSITE" id="PS50280"/>
    </source>
</evidence>
<dbReference type="SMART" id="SM01114">
    <property type="entry name" value="CXC"/>
    <property type="match status" value="1"/>
</dbReference>
<dbReference type="Pfam" id="PF18264">
    <property type="entry name" value="preSET_CXC"/>
    <property type="match status" value="1"/>
</dbReference>
<organism evidence="15 16">
    <name type="scientific">Exocentrus adspersus</name>
    <dbReference type="NCBI Taxonomy" id="1586481"/>
    <lineage>
        <taxon>Eukaryota</taxon>
        <taxon>Metazoa</taxon>
        <taxon>Ecdysozoa</taxon>
        <taxon>Arthropoda</taxon>
        <taxon>Hexapoda</taxon>
        <taxon>Insecta</taxon>
        <taxon>Pterygota</taxon>
        <taxon>Neoptera</taxon>
        <taxon>Endopterygota</taxon>
        <taxon>Coleoptera</taxon>
        <taxon>Polyphaga</taxon>
        <taxon>Cucujiformia</taxon>
        <taxon>Chrysomeloidea</taxon>
        <taxon>Cerambycidae</taxon>
        <taxon>Lamiinae</taxon>
        <taxon>Acanthocinini</taxon>
        <taxon>Exocentrus</taxon>
    </lineage>
</organism>
<reference evidence="15 16" key="1">
    <citation type="journal article" date="2023" name="Insect Mol. Biol.">
        <title>Genome sequencing provides insights into the evolution of gene families encoding plant cell wall-degrading enzymes in longhorned beetles.</title>
        <authorList>
            <person name="Shin N.R."/>
            <person name="Okamura Y."/>
            <person name="Kirsch R."/>
            <person name="Pauchet Y."/>
        </authorList>
    </citation>
    <scope>NUCLEOTIDE SEQUENCE [LARGE SCALE GENOMIC DNA]</scope>
    <source>
        <strain evidence="15">EAD_L_NR</strain>
    </source>
</reference>
<dbReference type="EMBL" id="JANEYG010000002">
    <property type="protein sequence ID" value="KAJ8924908.1"/>
    <property type="molecule type" value="Genomic_DNA"/>
</dbReference>
<evidence type="ECO:0000256" key="6">
    <source>
        <dbReference type="ARBA" id="ARBA00022691"/>
    </source>
</evidence>
<dbReference type="SUPFAM" id="SSF82199">
    <property type="entry name" value="SET domain"/>
    <property type="match status" value="1"/>
</dbReference>
<dbReference type="InterPro" id="IPR033467">
    <property type="entry name" value="Tesmin/TSO1-like_CXC"/>
</dbReference>
<dbReference type="InterPro" id="IPR046341">
    <property type="entry name" value="SET_dom_sf"/>
</dbReference>
<dbReference type="GO" id="GO:0140951">
    <property type="term" value="F:histone H3K27 trimethyltransferase activity"/>
    <property type="evidence" value="ECO:0007669"/>
    <property type="project" value="UniProtKB-EC"/>
</dbReference>
<keyword evidence="8" id="KW-0805">Transcription regulation</keyword>
<sequence>MAKAKVSAEWKKRVKQEYSRLRQQKRYKRADDVKFAWNQNRNKMTETLIAEQKRWTESKAFWVPTPELPAHVTCMKKAEVIGNEGDIQVAAIKIINAVTPIPTMYTWAPIQQNFMVEDETVLHNIPYMGDEVLDQDGTFIEELIKNYDGKVHGDRESGFIDDELFVELVHALMQYQEKDKPEKKKDDKKDEKEKEPEEEEDEEEKDKKEELEFPVFVIFQAISLQFPDKGGPEELRDKYIELTERTDPNAPPECTPNIDGPNAASVPREQTMHSFHTLFCRRCFKYDCFLHRLQACHPGPNLQKRRGPDLKPFTEPCGSDCYMLLDVVKEKMAKAKQEEECEKEKEIKVKASKSNGESSDSKVNGVSSLRKICKQQSVDSGNEASSEDSNDSNKYKDCDGSDPVSTTTSFSLLGLMGANDHKEWTGSDESLFRGLHKVFLNNYCAIAQIMLTKTCQQIYYFAQKEAADIPAEEVVRDYTPPRKKKKKHRLWSMHCRKIQLKKESNSNHVYNFTPCDHPGQNCDHNCPCIGAQNFCEKFCQCSSDCQNRFPGCRCKAQCNTKQCPCYLAVRECDPDLCQTCGADQFDITKITCKNVSVQRGLHKHLLMAPSDVAGWGIFLKDSAQKNEFISEYCGEIISQDEADRRGKVYDKYMCSFLFNLNNDFVVDATRKGNKIRFANHSINPNCYAKVMMVNGDHRIGIFAKRPIQPGEELFFDYRYGPTEQLKFVGIEREMEFL</sequence>
<comment type="subcellular location">
    <subcellularLocation>
        <location evidence="1">Nucleus</location>
    </subcellularLocation>
</comment>
<feature type="region of interest" description="Disordered" evidence="12">
    <location>
        <begin position="177"/>
        <end position="208"/>
    </location>
</feature>
<feature type="domain" description="CXC" evidence="14">
    <location>
        <begin position="495"/>
        <end position="596"/>
    </location>
</feature>
<dbReference type="Pfam" id="PF18118">
    <property type="entry name" value="PRC2_HTH_1"/>
    <property type="match status" value="1"/>
</dbReference>
<dbReference type="InterPro" id="IPR026489">
    <property type="entry name" value="CXC_dom"/>
</dbReference>
<evidence type="ECO:0000256" key="2">
    <source>
        <dbReference type="ARBA" id="ARBA00012186"/>
    </source>
</evidence>
<proteinExistence type="predicted"/>
<dbReference type="InterPro" id="IPR048358">
    <property type="entry name" value="EZH1/2_MCSS"/>
</dbReference>
<keyword evidence="3" id="KW-0678">Repressor</keyword>
<evidence type="ECO:0000256" key="11">
    <source>
        <dbReference type="ARBA" id="ARBA00048568"/>
    </source>
</evidence>
<dbReference type="PROSITE" id="PS50280">
    <property type="entry name" value="SET"/>
    <property type="match status" value="1"/>
</dbReference>
<evidence type="ECO:0000256" key="7">
    <source>
        <dbReference type="ARBA" id="ARBA00022853"/>
    </source>
</evidence>
<comment type="caution">
    <text evidence="15">The sequence shown here is derived from an EMBL/GenBank/DDBJ whole genome shotgun (WGS) entry which is preliminary data.</text>
</comment>
<keyword evidence="9" id="KW-0804">Transcription</keyword>
<dbReference type="GO" id="GO:0032259">
    <property type="term" value="P:methylation"/>
    <property type="evidence" value="ECO:0007669"/>
    <property type="project" value="UniProtKB-KW"/>
</dbReference>
<dbReference type="FunFam" id="2.170.270.10:FF:000001">
    <property type="entry name" value="Putative histone-lysine N-methyltransferase EZH2"/>
    <property type="match status" value="1"/>
</dbReference>
<dbReference type="InterPro" id="IPR001005">
    <property type="entry name" value="SANT/Myb"/>
</dbReference>
<keyword evidence="5" id="KW-0808">Transferase</keyword>
<evidence type="ECO:0000256" key="9">
    <source>
        <dbReference type="ARBA" id="ARBA00023163"/>
    </source>
</evidence>
<feature type="region of interest" description="Disordered" evidence="12">
    <location>
        <begin position="336"/>
        <end position="403"/>
    </location>
</feature>
<dbReference type="GO" id="GO:0031507">
    <property type="term" value="P:heterochromatin formation"/>
    <property type="evidence" value="ECO:0007669"/>
    <property type="project" value="TreeGrafter"/>
</dbReference>
<keyword evidence="16" id="KW-1185">Reference proteome</keyword>
<evidence type="ECO:0000313" key="16">
    <source>
        <dbReference type="Proteomes" id="UP001159042"/>
    </source>
</evidence>
<keyword evidence="4" id="KW-0489">Methyltransferase</keyword>
<dbReference type="InterPro" id="IPR044439">
    <property type="entry name" value="EZH2_SET"/>
</dbReference>
<dbReference type="PANTHER" id="PTHR45747:SF4">
    <property type="entry name" value="HISTONE-LYSINE N-METHYLTRANSFERASE E(Z)"/>
    <property type="match status" value="1"/>
</dbReference>
<evidence type="ECO:0000259" key="14">
    <source>
        <dbReference type="PROSITE" id="PS51633"/>
    </source>
</evidence>
<comment type="catalytic activity">
    <reaction evidence="11">
        <text>L-lysyl(27)-[histone H3] + 3 S-adenosyl-L-methionine = N(6),N(6),N(6)-trimethyl-L-lysyl(27)-[histone H3] + 3 S-adenosyl-L-homocysteine + 3 H(+)</text>
        <dbReference type="Rhea" id="RHEA:60292"/>
        <dbReference type="Rhea" id="RHEA-COMP:15535"/>
        <dbReference type="Rhea" id="RHEA-COMP:15548"/>
        <dbReference type="ChEBI" id="CHEBI:15378"/>
        <dbReference type="ChEBI" id="CHEBI:29969"/>
        <dbReference type="ChEBI" id="CHEBI:57856"/>
        <dbReference type="ChEBI" id="CHEBI:59789"/>
        <dbReference type="ChEBI" id="CHEBI:61961"/>
        <dbReference type="EC" id="2.1.1.356"/>
    </reaction>
</comment>
<dbReference type="InterPro" id="IPR045318">
    <property type="entry name" value="EZH1/2-like"/>
</dbReference>
<dbReference type="InterPro" id="IPR041343">
    <property type="entry name" value="PRC2_HTH_1"/>
</dbReference>
<dbReference type="SMART" id="SM00317">
    <property type="entry name" value="SET"/>
    <property type="match status" value="1"/>
</dbReference>
<dbReference type="InterPro" id="IPR041355">
    <property type="entry name" value="Pre-SET_CXC"/>
</dbReference>
<dbReference type="Proteomes" id="UP001159042">
    <property type="component" value="Unassembled WGS sequence"/>
</dbReference>
<evidence type="ECO:0000256" key="10">
    <source>
        <dbReference type="ARBA" id="ARBA00023242"/>
    </source>
</evidence>
<evidence type="ECO:0000256" key="12">
    <source>
        <dbReference type="SAM" id="MobiDB-lite"/>
    </source>
</evidence>
<keyword evidence="7" id="KW-0156">Chromatin regulator</keyword>
<evidence type="ECO:0000256" key="4">
    <source>
        <dbReference type="ARBA" id="ARBA00022603"/>
    </source>
</evidence>
<dbReference type="EC" id="2.1.1.356" evidence="2"/>
<dbReference type="Gene3D" id="2.170.270.10">
    <property type="entry name" value="SET domain"/>
    <property type="match status" value="1"/>
</dbReference>
<gene>
    <name evidence="15" type="ORF">NQ315_001065</name>
</gene>
<evidence type="ECO:0000256" key="8">
    <source>
        <dbReference type="ARBA" id="ARBA00023015"/>
    </source>
</evidence>